<sequence>MADYNAPQKDWYLILGACPTDDLQVLKQKYQKLVLMFHPDKQRPDVSEEEAEQHLQRFIDIDQAWKILSNEESRNEYNLQLRACELKQSWPVDAHITLDDMNWDYETECYSYTCRCGGEFILEKDETQEVETVVCCDSCSLSIEDLFVNRMKPKEVADPHDKVFLQSIWANLKSLSSSSCTSVDLGRRVELRERTVFESSEERFQKAVKTKTKAFASKRVDDCLANVEKRQASPSLLASIR</sequence>
<reference evidence="2" key="1">
    <citation type="submission" date="2025-08" db="UniProtKB">
        <authorList>
            <consortium name="RefSeq"/>
        </authorList>
    </citation>
    <scope>IDENTIFICATION</scope>
    <source>
        <strain evidence="2">Tuebingen</strain>
        <tissue evidence="2">Fibroblasts and whole tissue</tissue>
    </source>
</reference>
<name>A0AC58IUP8_DANRE</name>
<dbReference type="RefSeq" id="XP_073797963.1">
    <property type="nucleotide sequence ID" value="XM_073941862.1"/>
</dbReference>
<evidence type="ECO:0000313" key="1">
    <source>
        <dbReference type="Proteomes" id="UP000000437"/>
    </source>
</evidence>
<dbReference type="Proteomes" id="UP000000437">
    <property type="component" value="Chromosome 25"/>
</dbReference>
<accession>A0AC58IUP8</accession>
<gene>
    <name evidence="2" type="primary">dnajc24</name>
    <name evidence="2" type="synonym">dph4</name>
    <name evidence="2" type="synonym">zgc:63541</name>
</gene>
<keyword evidence="1" id="KW-1185">Reference proteome</keyword>
<protein>
    <submittedName>
        <fullName evidence="2">DnaJ homolog subfamily C member 24 isoform X1</fullName>
    </submittedName>
</protein>
<evidence type="ECO:0000313" key="2">
    <source>
        <dbReference type="RefSeq" id="XP_073797963.1"/>
    </source>
</evidence>
<proteinExistence type="predicted"/>
<organism evidence="1 2">
    <name type="scientific">Danio rerio</name>
    <name type="common">Zebrafish</name>
    <name type="synonym">Brachydanio rerio</name>
    <dbReference type="NCBI Taxonomy" id="7955"/>
    <lineage>
        <taxon>Eukaryota</taxon>
        <taxon>Metazoa</taxon>
        <taxon>Chordata</taxon>
        <taxon>Craniata</taxon>
        <taxon>Vertebrata</taxon>
        <taxon>Euteleostomi</taxon>
        <taxon>Actinopterygii</taxon>
        <taxon>Neopterygii</taxon>
        <taxon>Teleostei</taxon>
        <taxon>Ostariophysi</taxon>
        <taxon>Cypriniformes</taxon>
        <taxon>Danionidae</taxon>
        <taxon>Danioninae</taxon>
        <taxon>Danio</taxon>
    </lineage>
</organism>